<comment type="caution">
    <text evidence="1">The sequence shown here is derived from an EMBL/GenBank/DDBJ whole genome shotgun (WGS) entry which is preliminary data.</text>
</comment>
<dbReference type="Proteomes" id="UP001060215">
    <property type="component" value="Chromosome 11"/>
</dbReference>
<evidence type="ECO:0000313" key="1">
    <source>
        <dbReference type="EMBL" id="KAI7982194.1"/>
    </source>
</evidence>
<protein>
    <submittedName>
        <fullName evidence="1">Glutathione S-transferase parA</fullName>
    </submittedName>
</protein>
<reference evidence="1 2" key="1">
    <citation type="journal article" date="2022" name="Plant J.">
        <title>Chromosome-level genome of Camellia lanceoleosa provides a valuable resource for understanding genome evolution and self-incompatibility.</title>
        <authorList>
            <person name="Gong W."/>
            <person name="Xiao S."/>
            <person name="Wang L."/>
            <person name="Liao Z."/>
            <person name="Chang Y."/>
            <person name="Mo W."/>
            <person name="Hu G."/>
            <person name="Li W."/>
            <person name="Zhao G."/>
            <person name="Zhu H."/>
            <person name="Hu X."/>
            <person name="Ji K."/>
            <person name="Xiang X."/>
            <person name="Song Q."/>
            <person name="Yuan D."/>
            <person name="Jin S."/>
            <person name="Zhang L."/>
        </authorList>
    </citation>
    <scope>NUCLEOTIDE SEQUENCE [LARGE SCALE GENOMIC DNA]</scope>
    <source>
        <tissue evidence="1">Fresh and healthy young leaves</tissue>
    </source>
</reference>
<evidence type="ECO:0000313" key="2">
    <source>
        <dbReference type="Proteomes" id="UP001060215"/>
    </source>
</evidence>
<sequence>MQRKMACSSSSKGIMEKEERPHVLAVDDSLVDRKLIESLLTNSACKVENGQRALEFLGLGGGQHSINSSVYDSGKRVLMTKGEVQEAAKKEMIECLKTLEGESGERPYFGGENLGFLDIVLVPYYPWFYSYETCGNFNIEAQCPKLMAWVQRCLEKESVSKSLHDPHKVYDYVLQLRKRFGVY</sequence>
<accession>A0ACC0F0K9</accession>
<organism evidence="1 2">
    <name type="scientific">Camellia lanceoleosa</name>
    <dbReference type="NCBI Taxonomy" id="1840588"/>
    <lineage>
        <taxon>Eukaryota</taxon>
        <taxon>Viridiplantae</taxon>
        <taxon>Streptophyta</taxon>
        <taxon>Embryophyta</taxon>
        <taxon>Tracheophyta</taxon>
        <taxon>Spermatophyta</taxon>
        <taxon>Magnoliopsida</taxon>
        <taxon>eudicotyledons</taxon>
        <taxon>Gunneridae</taxon>
        <taxon>Pentapetalae</taxon>
        <taxon>asterids</taxon>
        <taxon>Ericales</taxon>
        <taxon>Theaceae</taxon>
        <taxon>Camellia</taxon>
    </lineage>
</organism>
<keyword evidence="2" id="KW-1185">Reference proteome</keyword>
<name>A0ACC0F0K9_9ERIC</name>
<proteinExistence type="predicted"/>
<dbReference type="EMBL" id="CM045768">
    <property type="protein sequence ID" value="KAI7982194.1"/>
    <property type="molecule type" value="Genomic_DNA"/>
</dbReference>
<gene>
    <name evidence="1" type="ORF">LOK49_LG15G01076</name>
</gene>